<keyword evidence="3" id="KW-1185">Reference proteome</keyword>
<organism evidence="2">
    <name type="scientific">Brachypodium distachyon</name>
    <name type="common">Purple false brome</name>
    <name type="synonym">Trachynia distachya</name>
    <dbReference type="NCBI Taxonomy" id="15368"/>
    <lineage>
        <taxon>Eukaryota</taxon>
        <taxon>Viridiplantae</taxon>
        <taxon>Streptophyta</taxon>
        <taxon>Embryophyta</taxon>
        <taxon>Tracheophyta</taxon>
        <taxon>Spermatophyta</taxon>
        <taxon>Magnoliopsida</taxon>
        <taxon>Liliopsida</taxon>
        <taxon>Poales</taxon>
        <taxon>Poaceae</taxon>
        <taxon>BOP clade</taxon>
        <taxon>Pooideae</taxon>
        <taxon>Stipodae</taxon>
        <taxon>Brachypodieae</taxon>
        <taxon>Brachypodium</taxon>
    </lineage>
</organism>
<sequence length="292" mass="33605">MAAQKVDTAEFEIRTEKSWHICTHADFLHHAKQFNSFLGACPDAFAGLRSLWLFNMRFGELDMPIILGTCKRLESLHLTRCYSGIHSVLQVEHAQLVELEIGEGKFERIELTCLPKLQQIWVLPECPEPLTPLLSKLQRVNLDNLPEGCDWSWTMFILEAAPSLKELCITVWDHWCNMVTNTEFRKANGYCEKEDVKWKPSVSDFKHINLAKLRIYGFQPDDNFLRYVMRVFEVAVNMKEISLHDRKVCGRCAHLDPGIKVCPSRYPRTAEEREQITEGSGLASPAVIHFLS</sequence>
<dbReference type="InterPro" id="IPR032675">
    <property type="entry name" value="LRR_dom_sf"/>
</dbReference>
<dbReference type="AlphaFoldDB" id="I1IEI7"/>
<dbReference type="STRING" id="15368.I1IEI7"/>
<dbReference type="OrthoDB" id="693505at2759"/>
<protein>
    <recommendedName>
        <fullName evidence="4">FBD domain-containing protein</fullName>
    </recommendedName>
</protein>
<dbReference type="InterPro" id="IPR044997">
    <property type="entry name" value="F-box_plant"/>
</dbReference>
<dbReference type="PANTHER" id="PTHR32153">
    <property type="entry name" value="OJ000223_09.16 PROTEIN"/>
    <property type="match status" value="1"/>
</dbReference>
<dbReference type="OMA" id="WHICTHA"/>
<dbReference type="eggNOG" id="KOG0342">
    <property type="taxonomic scope" value="Eukaryota"/>
</dbReference>
<evidence type="ECO:0000313" key="2">
    <source>
        <dbReference type="EnsemblPlants" id="KQK01605"/>
    </source>
</evidence>
<dbReference type="Proteomes" id="UP000008810">
    <property type="component" value="Chromosome 3"/>
</dbReference>
<gene>
    <name evidence="1" type="ORF">BRADI_3g56990v3</name>
</gene>
<reference evidence="1" key="2">
    <citation type="submission" date="2017-06" db="EMBL/GenBank/DDBJ databases">
        <title>WGS assembly of Brachypodium distachyon.</title>
        <authorList>
            <consortium name="The International Brachypodium Initiative"/>
            <person name="Lucas S."/>
            <person name="Harmon-Smith M."/>
            <person name="Lail K."/>
            <person name="Tice H."/>
            <person name="Grimwood J."/>
            <person name="Bruce D."/>
            <person name="Barry K."/>
            <person name="Shu S."/>
            <person name="Lindquist E."/>
            <person name="Wang M."/>
            <person name="Pitluck S."/>
            <person name="Vogel J.P."/>
            <person name="Garvin D.F."/>
            <person name="Mockler T.C."/>
            <person name="Schmutz J."/>
            <person name="Rokhsar D."/>
            <person name="Bevan M.W."/>
        </authorList>
    </citation>
    <scope>NUCLEOTIDE SEQUENCE</scope>
    <source>
        <strain evidence="1">Bd21</strain>
    </source>
</reference>
<name>I1IEI7_BRADI</name>
<dbReference type="SUPFAM" id="SSF52047">
    <property type="entry name" value="RNI-like"/>
    <property type="match status" value="1"/>
</dbReference>
<evidence type="ECO:0008006" key="4">
    <source>
        <dbReference type="Google" id="ProtNLM"/>
    </source>
</evidence>
<proteinExistence type="predicted"/>
<dbReference type="EMBL" id="CM000882">
    <property type="protein sequence ID" value="KQK01605.1"/>
    <property type="molecule type" value="Genomic_DNA"/>
</dbReference>
<dbReference type="InParanoid" id="I1IEI7"/>
<dbReference type="EnsemblPlants" id="KQK01605">
    <property type="protein sequence ID" value="KQK01605"/>
    <property type="gene ID" value="BRADI_3g56990v3"/>
</dbReference>
<dbReference type="Gene3D" id="3.80.10.10">
    <property type="entry name" value="Ribonuclease Inhibitor"/>
    <property type="match status" value="1"/>
</dbReference>
<dbReference type="HOGENOM" id="CLU_024168_1_0_1"/>
<reference evidence="2" key="3">
    <citation type="submission" date="2018-08" db="UniProtKB">
        <authorList>
            <consortium name="EnsemblPlants"/>
        </authorList>
    </citation>
    <scope>IDENTIFICATION</scope>
    <source>
        <strain evidence="2">cv. Bd21</strain>
    </source>
</reference>
<dbReference type="Gramene" id="KQK01605">
    <property type="protein sequence ID" value="KQK01605"/>
    <property type="gene ID" value="BRADI_3g56990v3"/>
</dbReference>
<evidence type="ECO:0000313" key="3">
    <source>
        <dbReference type="Proteomes" id="UP000008810"/>
    </source>
</evidence>
<evidence type="ECO:0000313" key="1">
    <source>
        <dbReference type="EMBL" id="KQK01605.1"/>
    </source>
</evidence>
<accession>I1IEI7</accession>
<reference evidence="1 2" key="1">
    <citation type="journal article" date="2010" name="Nature">
        <title>Genome sequencing and analysis of the model grass Brachypodium distachyon.</title>
        <authorList>
            <consortium name="International Brachypodium Initiative"/>
        </authorList>
    </citation>
    <scope>NUCLEOTIDE SEQUENCE [LARGE SCALE GENOMIC DNA]</scope>
    <source>
        <strain evidence="1 2">Bd21</strain>
    </source>
</reference>